<proteinExistence type="predicted"/>
<dbReference type="RefSeq" id="XP_022461902.1">
    <property type="nucleotide sequence ID" value="XM_022603874.1"/>
</dbReference>
<feature type="transmembrane region" description="Helical" evidence="1">
    <location>
        <begin position="84"/>
        <end position="102"/>
    </location>
</feature>
<protein>
    <submittedName>
        <fullName evidence="2">Uncharacterized protein</fullName>
    </submittedName>
</protein>
<evidence type="ECO:0000313" key="2">
    <source>
        <dbReference type="EMBL" id="CDK29921.1"/>
    </source>
</evidence>
<dbReference type="HOGENOM" id="CLU_2264170_0_0_1"/>
<keyword evidence="1" id="KW-1133">Transmembrane helix</keyword>
<reference evidence="2" key="2">
    <citation type="submission" date="2014-02" db="EMBL/GenBank/DDBJ databases">
        <title>Complete DNA sequence of /Kuraishia capsulata/ illustrates novel genomic features among budding yeasts (/Saccharomycotina/).</title>
        <authorList>
            <person name="Morales L."/>
            <person name="Noel B."/>
            <person name="Porcel B."/>
            <person name="Marcet-Houben M."/>
            <person name="Hullo M-F."/>
            <person name="Sacerdot C."/>
            <person name="Tekaia F."/>
            <person name="Leh-Louis V."/>
            <person name="Despons L."/>
            <person name="Khanna V."/>
            <person name="Aury J-M."/>
            <person name="Barbe V."/>
            <person name="Couloux A."/>
            <person name="Labadie K."/>
            <person name="Pelletier E."/>
            <person name="Souciet J-L."/>
            <person name="Boekhout T."/>
            <person name="Gabaldon T."/>
            <person name="Wincker P."/>
            <person name="Dujon B."/>
        </authorList>
    </citation>
    <scope>NUCLEOTIDE SEQUENCE</scope>
    <source>
        <strain evidence="2">CBS 1993</strain>
    </source>
</reference>
<keyword evidence="1" id="KW-0812">Transmembrane</keyword>
<keyword evidence="3" id="KW-1185">Reference proteome</keyword>
<dbReference type="GeneID" id="34523290"/>
<dbReference type="Proteomes" id="UP000019384">
    <property type="component" value="Unassembled WGS sequence"/>
</dbReference>
<keyword evidence="1" id="KW-0472">Membrane</keyword>
<accession>W6MSX2</accession>
<dbReference type="AlphaFoldDB" id="W6MSX2"/>
<dbReference type="EMBL" id="HG793131">
    <property type="protein sequence ID" value="CDK29921.1"/>
    <property type="molecule type" value="Genomic_DNA"/>
</dbReference>
<reference evidence="2" key="1">
    <citation type="submission" date="2013-12" db="EMBL/GenBank/DDBJ databases">
        <authorList>
            <person name="Genoscope - CEA"/>
        </authorList>
    </citation>
    <scope>NUCLEOTIDE SEQUENCE</scope>
    <source>
        <strain evidence="2">CBS 1993</strain>
    </source>
</reference>
<feature type="transmembrane region" description="Helical" evidence="1">
    <location>
        <begin position="38"/>
        <end position="64"/>
    </location>
</feature>
<evidence type="ECO:0000313" key="3">
    <source>
        <dbReference type="Proteomes" id="UP000019384"/>
    </source>
</evidence>
<gene>
    <name evidence="2" type="ORF">KUCA_T00005915001</name>
</gene>
<sequence length="103" mass="11835">MKFRVRKPSTQILSHPMQSFTNTLQFLRKRTRSTPDPAIVIVMLTARLSATLLTAAATTTRTMMTTKFTQSLNWTITISHQFTPHYSSLLLILFCMVSRCIFH</sequence>
<evidence type="ECO:0000256" key="1">
    <source>
        <dbReference type="SAM" id="Phobius"/>
    </source>
</evidence>
<name>W6MSX2_9ASCO</name>
<organism evidence="2 3">
    <name type="scientific">Kuraishia capsulata CBS 1993</name>
    <dbReference type="NCBI Taxonomy" id="1382522"/>
    <lineage>
        <taxon>Eukaryota</taxon>
        <taxon>Fungi</taxon>
        <taxon>Dikarya</taxon>
        <taxon>Ascomycota</taxon>
        <taxon>Saccharomycotina</taxon>
        <taxon>Pichiomycetes</taxon>
        <taxon>Pichiales</taxon>
        <taxon>Pichiaceae</taxon>
        <taxon>Kuraishia</taxon>
    </lineage>
</organism>